<comment type="caution">
    <text evidence="2">The sequence shown here is derived from an EMBL/GenBank/DDBJ whole genome shotgun (WGS) entry which is preliminary data.</text>
</comment>
<keyword evidence="3" id="KW-1185">Reference proteome</keyword>
<evidence type="ECO:0000313" key="3">
    <source>
        <dbReference type="Proteomes" id="UP000626844"/>
    </source>
</evidence>
<organism evidence="2 3">
    <name type="scientific">Metabacillus arenae</name>
    <dbReference type="NCBI Taxonomy" id="2771434"/>
    <lineage>
        <taxon>Bacteria</taxon>
        <taxon>Bacillati</taxon>
        <taxon>Bacillota</taxon>
        <taxon>Bacilli</taxon>
        <taxon>Bacillales</taxon>
        <taxon>Bacillaceae</taxon>
        <taxon>Metabacillus</taxon>
    </lineage>
</organism>
<protein>
    <submittedName>
        <fullName evidence="2">Uncharacterized protein</fullName>
    </submittedName>
</protein>
<feature type="compositionally biased region" description="Basic and acidic residues" evidence="1">
    <location>
        <begin position="23"/>
        <end position="36"/>
    </location>
</feature>
<gene>
    <name evidence="2" type="ORF">IC621_02250</name>
</gene>
<evidence type="ECO:0000256" key="1">
    <source>
        <dbReference type="SAM" id="MobiDB-lite"/>
    </source>
</evidence>
<evidence type="ECO:0000313" key="2">
    <source>
        <dbReference type="EMBL" id="MBD1379040.1"/>
    </source>
</evidence>
<proteinExistence type="predicted"/>
<sequence length="47" mass="5307">MGKKQRNRIQGQKKNNHVPPEAIEAKENAHGKEYSSTKRKNGPGNHL</sequence>
<name>A0A926RW02_9BACI</name>
<dbReference type="RefSeq" id="WP_191155298.1">
    <property type="nucleotide sequence ID" value="NZ_JACXAI010000002.1"/>
</dbReference>
<feature type="region of interest" description="Disordered" evidence="1">
    <location>
        <begin position="1"/>
        <end position="47"/>
    </location>
</feature>
<accession>A0A926RW02</accession>
<dbReference type="EMBL" id="JACXAI010000002">
    <property type="protein sequence ID" value="MBD1379040.1"/>
    <property type="molecule type" value="Genomic_DNA"/>
</dbReference>
<reference evidence="2" key="1">
    <citation type="submission" date="2020-09" db="EMBL/GenBank/DDBJ databases">
        <title>A novel bacterium of genus Bacillus, isolated from South China Sea.</title>
        <authorList>
            <person name="Huang H."/>
            <person name="Mo K."/>
            <person name="Hu Y."/>
        </authorList>
    </citation>
    <scope>NUCLEOTIDE SEQUENCE</scope>
    <source>
        <strain evidence="2">IB182487</strain>
    </source>
</reference>
<dbReference type="AlphaFoldDB" id="A0A926RW02"/>
<dbReference type="Proteomes" id="UP000626844">
    <property type="component" value="Unassembled WGS sequence"/>
</dbReference>